<sequence>MEHCNKMQEEMIAKTPASEKEFNEILFSYGNASYLYHANANLFTPNIEDYNEWLSGLELMAKKRWRNADLMSV</sequence>
<name>A0ABV8NMB6_9SPHI</name>
<comment type="caution">
    <text evidence="1">The sequence shown here is derived from an EMBL/GenBank/DDBJ whole genome shotgun (WGS) entry which is preliminary data.</text>
</comment>
<protein>
    <recommendedName>
        <fullName evidence="3">PH domain-containing protein</fullName>
    </recommendedName>
</protein>
<evidence type="ECO:0000313" key="2">
    <source>
        <dbReference type="Proteomes" id="UP001595792"/>
    </source>
</evidence>
<organism evidence="1 2">
    <name type="scientific">Pedobacter jamesrossensis</name>
    <dbReference type="NCBI Taxonomy" id="1908238"/>
    <lineage>
        <taxon>Bacteria</taxon>
        <taxon>Pseudomonadati</taxon>
        <taxon>Bacteroidota</taxon>
        <taxon>Sphingobacteriia</taxon>
        <taxon>Sphingobacteriales</taxon>
        <taxon>Sphingobacteriaceae</taxon>
        <taxon>Pedobacter</taxon>
    </lineage>
</organism>
<evidence type="ECO:0008006" key="3">
    <source>
        <dbReference type="Google" id="ProtNLM"/>
    </source>
</evidence>
<dbReference type="EMBL" id="JBHSBY010000038">
    <property type="protein sequence ID" value="MFC4196782.1"/>
    <property type="molecule type" value="Genomic_DNA"/>
</dbReference>
<gene>
    <name evidence="1" type="ORF">ACFOUY_08740</name>
</gene>
<accession>A0ABV8NMB6</accession>
<reference evidence="2" key="1">
    <citation type="journal article" date="2019" name="Int. J. Syst. Evol. Microbiol.">
        <title>The Global Catalogue of Microorganisms (GCM) 10K type strain sequencing project: providing services to taxonomists for standard genome sequencing and annotation.</title>
        <authorList>
            <consortium name="The Broad Institute Genomics Platform"/>
            <consortium name="The Broad Institute Genome Sequencing Center for Infectious Disease"/>
            <person name="Wu L."/>
            <person name="Ma J."/>
        </authorList>
    </citation>
    <scope>NUCLEOTIDE SEQUENCE [LARGE SCALE GENOMIC DNA]</scope>
    <source>
        <strain evidence="2">CCM 8689</strain>
    </source>
</reference>
<dbReference type="Proteomes" id="UP001595792">
    <property type="component" value="Unassembled WGS sequence"/>
</dbReference>
<proteinExistence type="predicted"/>
<evidence type="ECO:0000313" key="1">
    <source>
        <dbReference type="EMBL" id="MFC4196782.1"/>
    </source>
</evidence>
<dbReference type="RefSeq" id="WP_378960125.1">
    <property type="nucleotide sequence ID" value="NZ_JBHRXC010000016.1"/>
</dbReference>
<keyword evidence="2" id="KW-1185">Reference proteome</keyword>